<organism evidence="5 6">
    <name type="scientific">Staphylococcus simiae CCM 7213 = CCUG 51256</name>
    <dbReference type="NCBI Taxonomy" id="911238"/>
    <lineage>
        <taxon>Bacteria</taxon>
        <taxon>Bacillati</taxon>
        <taxon>Bacillota</taxon>
        <taxon>Bacilli</taxon>
        <taxon>Bacillales</taxon>
        <taxon>Staphylococcaceae</taxon>
        <taxon>Staphylococcus</taxon>
    </lineage>
</organism>
<keyword evidence="1" id="KW-0813">Transport</keyword>
<comment type="caution">
    <text evidence="5">The sequence shown here is derived from an EMBL/GenBank/DDBJ whole genome shotgun (WGS) entry which is preliminary data.</text>
</comment>
<name>G5JHY2_9STAP</name>
<dbReference type="GO" id="GO:0005524">
    <property type="term" value="F:ATP binding"/>
    <property type="evidence" value="ECO:0007669"/>
    <property type="project" value="UniProtKB-KW"/>
</dbReference>
<dbReference type="InterPro" id="IPR017871">
    <property type="entry name" value="ABC_transporter-like_CS"/>
</dbReference>
<dbReference type="PANTHER" id="PTHR43423:SF1">
    <property type="entry name" value="ABC TRANSPORTER I FAMILY MEMBER 17"/>
    <property type="match status" value="1"/>
</dbReference>
<sequence length="221" mass="25300">MLLEIKDLVYQAEDRTILDKMNLQIDKGETIAIVGPSGSGKSTLQKQICNLISPTSGELYFKGKAFSDYNPEELRRHISYLMQNSFLFGQTIGDNLKFPSIARNDSFDEQRAKQLIKDVGLSHYDLDSEIEHMSGGERQRITIARQLMYIPDLLLLDESTSALDVHNKEIIEDIIFKLATDKDVAIMWITHSDDQSMRHFQKLMTIVDGKISKVEELKHHE</sequence>
<dbReference type="OrthoDB" id="9785080at2"/>
<keyword evidence="6" id="KW-1185">Reference proteome</keyword>
<dbReference type="PANTHER" id="PTHR43423">
    <property type="entry name" value="ABC TRANSPORTER I FAMILY MEMBER 17"/>
    <property type="match status" value="1"/>
</dbReference>
<keyword evidence="3 5" id="KW-0067">ATP-binding</keyword>
<dbReference type="InterPro" id="IPR003593">
    <property type="entry name" value="AAA+_ATPase"/>
</dbReference>
<dbReference type="Pfam" id="PF00005">
    <property type="entry name" value="ABC_tran"/>
    <property type="match status" value="1"/>
</dbReference>
<dbReference type="Proteomes" id="UP000005413">
    <property type="component" value="Unassembled WGS sequence"/>
</dbReference>
<reference evidence="5 6" key="1">
    <citation type="journal article" date="2012" name="BMC Genomics">
        <title>Comparative genomic analysis of the genus Staphylococcus including Staphylococcus aureus and its newly described sister species Staphylococcus simiae.</title>
        <authorList>
            <person name="Suzuki H."/>
            <person name="Lefebure T."/>
            <person name="Pavinski Bitar P."/>
            <person name="Stanhope M.J."/>
        </authorList>
    </citation>
    <scope>NUCLEOTIDE SEQUENCE [LARGE SCALE GENOMIC DNA]</scope>
    <source>
        <strain evidence="5 6">CCM 7213</strain>
    </source>
</reference>
<dbReference type="SUPFAM" id="SSF52540">
    <property type="entry name" value="P-loop containing nucleoside triphosphate hydrolases"/>
    <property type="match status" value="1"/>
</dbReference>
<protein>
    <submittedName>
        <fullName evidence="5">ABC transporter ATP-binding protein</fullName>
    </submittedName>
</protein>
<dbReference type="GO" id="GO:0016887">
    <property type="term" value="F:ATP hydrolysis activity"/>
    <property type="evidence" value="ECO:0007669"/>
    <property type="project" value="InterPro"/>
</dbReference>
<dbReference type="InterPro" id="IPR003439">
    <property type="entry name" value="ABC_transporter-like_ATP-bd"/>
</dbReference>
<evidence type="ECO:0000256" key="1">
    <source>
        <dbReference type="ARBA" id="ARBA00022448"/>
    </source>
</evidence>
<evidence type="ECO:0000256" key="3">
    <source>
        <dbReference type="ARBA" id="ARBA00022840"/>
    </source>
</evidence>
<dbReference type="InterPro" id="IPR027417">
    <property type="entry name" value="P-loop_NTPase"/>
</dbReference>
<dbReference type="PROSITE" id="PS50893">
    <property type="entry name" value="ABC_TRANSPORTER_2"/>
    <property type="match status" value="1"/>
</dbReference>
<evidence type="ECO:0000313" key="5">
    <source>
        <dbReference type="EMBL" id="EHJ08175.1"/>
    </source>
</evidence>
<keyword evidence="2" id="KW-0547">Nucleotide-binding</keyword>
<dbReference type="Gene3D" id="3.40.50.300">
    <property type="entry name" value="P-loop containing nucleotide triphosphate hydrolases"/>
    <property type="match status" value="1"/>
</dbReference>
<feature type="domain" description="ABC transporter" evidence="4">
    <location>
        <begin position="3"/>
        <end position="221"/>
    </location>
</feature>
<dbReference type="PROSITE" id="PS00211">
    <property type="entry name" value="ABC_TRANSPORTER_1"/>
    <property type="match status" value="1"/>
</dbReference>
<dbReference type="EMBL" id="AEUN01000377">
    <property type="protein sequence ID" value="EHJ08175.1"/>
    <property type="molecule type" value="Genomic_DNA"/>
</dbReference>
<evidence type="ECO:0000259" key="4">
    <source>
        <dbReference type="PROSITE" id="PS50893"/>
    </source>
</evidence>
<accession>G5JHY2</accession>
<dbReference type="AlphaFoldDB" id="G5JHY2"/>
<evidence type="ECO:0000256" key="2">
    <source>
        <dbReference type="ARBA" id="ARBA00022741"/>
    </source>
</evidence>
<proteinExistence type="predicted"/>
<dbReference type="RefSeq" id="WP_002463295.1">
    <property type="nucleotide sequence ID" value="NZ_AEUN01000377.1"/>
</dbReference>
<evidence type="ECO:0000313" key="6">
    <source>
        <dbReference type="Proteomes" id="UP000005413"/>
    </source>
</evidence>
<gene>
    <name evidence="5" type="ORF">SS7213T_05321</name>
</gene>
<dbReference type="SMART" id="SM00382">
    <property type="entry name" value="AAA"/>
    <property type="match status" value="1"/>
</dbReference>
<dbReference type="PATRIC" id="fig|911238.3.peg.887"/>